<gene>
    <name evidence="2" type="ORF">BW733_11590</name>
</gene>
<dbReference type="Pfam" id="PF13589">
    <property type="entry name" value="HATPase_c_3"/>
    <property type="match status" value="1"/>
</dbReference>
<name>A0A1Q2CZ19_9ACTN</name>
<dbReference type="Gene3D" id="3.40.1350.10">
    <property type="match status" value="1"/>
</dbReference>
<dbReference type="Proteomes" id="UP000188235">
    <property type="component" value="Chromosome"/>
</dbReference>
<evidence type="ECO:0000313" key="2">
    <source>
        <dbReference type="EMBL" id="AQP51370.1"/>
    </source>
</evidence>
<dbReference type="InterPro" id="IPR036890">
    <property type="entry name" value="HATPase_C_sf"/>
</dbReference>
<organism evidence="2 3">
    <name type="scientific">Tessaracoccus flavescens</name>
    <dbReference type="NCBI Taxonomy" id="399497"/>
    <lineage>
        <taxon>Bacteria</taxon>
        <taxon>Bacillati</taxon>
        <taxon>Actinomycetota</taxon>
        <taxon>Actinomycetes</taxon>
        <taxon>Propionibacteriales</taxon>
        <taxon>Propionibacteriaceae</taxon>
        <taxon>Tessaracoccus</taxon>
    </lineage>
</organism>
<sequence>MDFAGSLVRHLGLQMYSGAVPAIAELVANAYDADATSVQIEVPLDTALDSNSEIVIRDDGLGMTFEDVNDKYLLVGRDRRASGADRSPGGRLVLGRKGLGKLAGFGIAKIVTITTVSDGHLTSFQMSYDDLVSSNTNTYRPTVLEDRVLLPNETRPNGTEVRLTELQLKNRIPSASFRRSMGRRFSILSNAFQVSLNNDALASDETELQFRYPENGLDTVDLPGVGTVQWWVGFTEKPIKNDDIRGISVLSRGKLVQTPFFFDMSGGTQNQLGLQYLTGEVFVDGLDSYSDDLIATDRATVLWEHPIAQPILEWGQGMLRESLRKWAAARAKRQKERLRVSTTYMKRIEKFPERQQKELLKAIQTLADSPTMESDRLDQIVEILLNAYENEQFFALLKELSELTASDQKSILDLMSEWDILEAVQAAQLVRGRVVVIQTLKRLIKERAPEKPTMQDLLREHPWIIDPMWQLLHHERSLETVLRETFHSEVSEGDQRRLDFLCIGDSGTAIVVEVKRPGDKIGLKELGQLRGYVNTLRDRNDKAGNFSTQRSQILGVMIHSGLKDEPGINSEIQSMKDLGYRISPWDHLLEAAERLHRDYLDVIAERAPQDDPRIQAIQRDSATETAPNTDIGPDEDNAE</sequence>
<accession>A0A1Q2CZ19</accession>
<dbReference type="GO" id="GO:0003676">
    <property type="term" value="F:nucleic acid binding"/>
    <property type="evidence" value="ECO:0007669"/>
    <property type="project" value="InterPro"/>
</dbReference>
<evidence type="ECO:0000313" key="3">
    <source>
        <dbReference type="Proteomes" id="UP000188235"/>
    </source>
</evidence>
<reference evidence="2 3" key="1">
    <citation type="journal article" date="2008" name="Int. J. Syst. Evol. Microbiol.">
        <title>Tessaracoccus flavescens sp. nov., isolated from marine sediment.</title>
        <authorList>
            <person name="Lee D.W."/>
            <person name="Lee S.D."/>
        </authorList>
    </citation>
    <scope>NUCLEOTIDE SEQUENCE [LARGE SCALE GENOMIC DNA]</scope>
    <source>
        <strain evidence="2 3">SST-39T</strain>
    </source>
</reference>
<evidence type="ECO:0000256" key="1">
    <source>
        <dbReference type="SAM" id="MobiDB-lite"/>
    </source>
</evidence>
<dbReference type="STRING" id="399497.BW733_11590"/>
<proteinExistence type="predicted"/>
<dbReference type="Gene3D" id="3.30.565.10">
    <property type="entry name" value="Histidine kinase-like ATPase, C-terminal domain"/>
    <property type="match status" value="1"/>
</dbReference>
<dbReference type="EMBL" id="CP019607">
    <property type="protein sequence ID" value="AQP51370.1"/>
    <property type="molecule type" value="Genomic_DNA"/>
</dbReference>
<dbReference type="KEGG" id="tfa:BW733_11590"/>
<protein>
    <recommendedName>
        <fullName evidence="4">ATP-binding protein</fullName>
    </recommendedName>
</protein>
<dbReference type="InterPro" id="IPR011856">
    <property type="entry name" value="tRNA_endonuc-like_dom_sf"/>
</dbReference>
<feature type="region of interest" description="Disordered" evidence="1">
    <location>
        <begin position="609"/>
        <end position="639"/>
    </location>
</feature>
<evidence type="ECO:0008006" key="4">
    <source>
        <dbReference type="Google" id="ProtNLM"/>
    </source>
</evidence>
<keyword evidence="3" id="KW-1185">Reference proteome</keyword>
<feature type="compositionally biased region" description="Polar residues" evidence="1">
    <location>
        <begin position="618"/>
        <end position="628"/>
    </location>
</feature>
<dbReference type="SUPFAM" id="SSF55874">
    <property type="entry name" value="ATPase domain of HSP90 chaperone/DNA topoisomerase II/histidine kinase"/>
    <property type="match status" value="1"/>
</dbReference>
<dbReference type="AlphaFoldDB" id="A0A1Q2CZ19"/>